<feature type="transmembrane region" description="Helical" evidence="4">
    <location>
        <begin position="282"/>
        <end position="301"/>
    </location>
</feature>
<proteinExistence type="inferred from homology"/>
<dbReference type="SUPFAM" id="SSF103473">
    <property type="entry name" value="MFS general substrate transporter"/>
    <property type="match status" value="1"/>
</dbReference>
<accession>A0A0D2CY97</accession>
<feature type="transmembrane region" description="Helical" evidence="4">
    <location>
        <begin position="191"/>
        <end position="214"/>
    </location>
</feature>
<dbReference type="Proteomes" id="UP000054466">
    <property type="component" value="Unassembled WGS sequence"/>
</dbReference>
<evidence type="ECO:0000313" key="6">
    <source>
        <dbReference type="EMBL" id="KIW28539.1"/>
    </source>
</evidence>
<dbReference type="Gene3D" id="1.20.1250.20">
    <property type="entry name" value="MFS general substrate transporter like domains"/>
    <property type="match status" value="1"/>
</dbReference>
<sequence>MAQDTKPELMPDLEKPENRQSRNSKGEFNTRSILTLVGSALSTFCTVGFLNAFGVFIDYYRAHELADKSEFDISWIGSFSTFIFFLTAAPAGLLVDRMGPTILLIIGGTITILSMFMISLCHEYYQFFLAQGLLLGIGQAFLVCPVLAMVSRHFHKNRGLATGFTIAGSSLGGVIWPIMVDQLLNKDHLSFGWTIRIVAFTMLPLVVITCATVLPPLSEKPEAGETVQSTGKKEPKKTDLSILKNRVFLTFCLGIGLYYLGMFSPFFFVTSYAVSIGTSTSFAFYLVSILNAASLFGRISAGWAADKYGHFNMCSLAAVTSAVVAYCWTAARTSAGLVVWSLAYGFCSGSILSLQVACGTKLAAPESYGTAVGMIMGIVSLTGLFGSPISGQLIKSSYLALSMYAGSALVVGGLFICLARLQLSRKLLVVV</sequence>
<evidence type="ECO:0000313" key="7">
    <source>
        <dbReference type="Proteomes" id="UP000054466"/>
    </source>
</evidence>
<dbReference type="InterPro" id="IPR050327">
    <property type="entry name" value="Proton-linked_MCT"/>
</dbReference>
<dbReference type="EMBL" id="KN847043">
    <property type="protein sequence ID" value="KIW28539.1"/>
    <property type="molecule type" value="Genomic_DNA"/>
</dbReference>
<dbReference type="PANTHER" id="PTHR11360:SF250">
    <property type="entry name" value="MFS-TYPE TRANSPORTER AFUA_1G00970"/>
    <property type="match status" value="1"/>
</dbReference>
<keyword evidence="4" id="KW-0812">Transmembrane</keyword>
<feature type="transmembrane region" description="Helical" evidence="4">
    <location>
        <begin position="102"/>
        <end position="120"/>
    </location>
</feature>
<feature type="transmembrane region" description="Helical" evidence="4">
    <location>
        <begin position="160"/>
        <end position="179"/>
    </location>
</feature>
<dbReference type="InterPro" id="IPR011701">
    <property type="entry name" value="MFS"/>
</dbReference>
<dbReference type="HOGENOM" id="CLU_001265_1_1_1"/>
<organism evidence="6 7">
    <name type="scientific">Cladophialophora immunda</name>
    <dbReference type="NCBI Taxonomy" id="569365"/>
    <lineage>
        <taxon>Eukaryota</taxon>
        <taxon>Fungi</taxon>
        <taxon>Dikarya</taxon>
        <taxon>Ascomycota</taxon>
        <taxon>Pezizomycotina</taxon>
        <taxon>Eurotiomycetes</taxon>
        <taxon>Chaetothyriomycetidae</taxon>
        <taxon>Chaetothyriales</taxon>
        <taxon>Herpotrichiellaceae</taxon>
        <taxon>Cladophialophora</taxon>
    </lineage>
</organism>
<feature type="transmembrane region" description="Helical" evidence="4">
    <location>
        <begin position="247"/>
        <end position="270"/>
    </location>
</feature>
<dbReference type="InterPro" id="IPR036259">
    <property type="entry name" value="MFS_trans_sf"/>
</dbReference>
<dbReference type="InterPro" id="IPR020846">
    <property type="entry name" value="MFS_dom"/>
</dbReference>
<comment type="similarity">
    <text evidence="2">Belongs to the major facilitator superfamily. Monocarboxylate porter (TC 2.A.1.13) family.</text>
</comment>
<evidence type="ECO:0000256" key="3">
    <source>
        <dbReference type="SAM" id="MobiDB-lite"/>
    </source>
</evidence>
<keyword evidence="7" id="KW-1185">Reference proteome</keyword>
<dbReference type="AlphaFoldDB" id="A0A0D2CY97"/>
<feature type="transmembrane region" description="Helical" evidence="4">
    <location>
        <begin position="398"/>
        <end position="418"/>
    </location>
</feature>
<feature type="transmembrane region" description="Helical" evidence="4">
    <location>
        <begin position="368"/>
        <end position="386"/>
    </location>
</feature>
<feature type="transmembrane region" description="Helical" evidence="4">
    <location>
        <begin position="313"/>
        <end position="331"/>
    </location>
</feature>
<keyword evidence="4" id="KW-1133">Transmembrane helix</keyword>
<name>A0A0D2CY97_9EURO</name>
<feature type="transmembrane region" description="Helical" evidence="4">
    <location>
        <begin position="73"/>
        <end position="95"/>
    </location>
</feature>
<dbReference type="RefSeq" id="XP_016248755.1">
    <property type="nucleotide sequence ID" value="XM_016395336.1"/>
</dbReference>
<dbReference type="PANTHER" id="PTHR11360">
    <property type="entry name" value="MONOCARBOXYLATE TRANSPORTER"/>
    <property type="match status" value="1"/>
</dbReference>
<feature type="transmembrane region" description="Helical" evidence="4">
    <location>
        <begin position="126"/>
        <end position="148"/>
    </location>
</feature>
<feature type="region of interest" description="Disordered" evidence="3">
    <location>
        <begin position="1"/>
        <end position="25"/>
    </location>
</feature>
<reference evidence="6 7" key="1">
    <citation type="submission" date="2015-01" db="EMBL/GenBank/DDBJ databases">
        <title>The Genome Sequence of Cladophialophora immunda CBS83496.</title>
        <authorList>
            <consortium name="The Broad Institute Genomics Platform"/>
            <person name="Cuomo C."/>
            <person name="de Hoog S."/>
            <person name="Gorbushina A."/>
            <person name="Stielow B."/>
            <person name="Teixiera M."/>
            <person name="Abouelleil A."/>
            <person name="Chapman S.B."/>
            <person name="Priest M."/>
            <person name="Young S.K."/>
            <person name="Wortman J."/>
            <person name="Nusbaum C."/>
            <person name="Birren B."/>
        </authorList>
    </citation>
    <scope>NUCLEOTIDE SEQUENCE [LARGE SCALE GENOMIC DNA]</scope>
    <source>
        <strain evidence="6 7">CBS 83496</strain>
    </source>
</reference>
<feature type="compositionally biased region" description="Basic and acidic residues" evidence="3">
    <location>
        <begin position="1"/>
        <end position="20"/>
    </location>
</feature>
<gene>
    <name evidence="6" type="ORF">PV07_08194</name>
</gene>
<evidence type="ECO:0000256" key="1">
    <source>
        <dbReference type="ARBA" id="ARBA00004141"/>
    </source>
</evidence>
<dbReference type="VEuPathDB" id="FungiDB:PV07_08194"/>
<dbReference type="Pfam" id="PF07690">
    <property type="entry name" value="MFS_1"/>
    <property type="match status" value="1"/>
</dbReference>
<feature type="transmembrane region" description="Helical" evidence="4">
    <location>
        <begin position="337"/>
        <end position="356"/>
    </location>
</feature>
<evidence type="ECO:0000259" key="5">
    <source>
        <dbReference type="PROSITE" id="PS50850"/>
    </source>
</evidence>
<evidence type="ECO:0000256" key="4">
    <source>
        <dbReference type="SAM" id="Phobius"/>
    </source>
</evidence>
<feature type="transmembrane region" description="Helical" evidence="4">
    <location>
        <begin position="32"/>
        <end position="53"/>
    </location>
</feature>
<protein>
    <recommendedName>
        <fullName evidence="5">Major facilitator superfamily (MFS) profile domain-containing protein</fullName>
    </recommendedName>
</protein>
<comment type="subcellular location">
    <subcellularLocation>
        <location evidence="1">Membrane</location>
        <topology evidence="1">Multi-pass membrane protein</topology>
    </subcellularLocation>
</comment>
<dbReference type="PROSITE" id="PS50850">
    <property type="entry name" value="MFS"/>
    <property type="match status" value="1"/>
</dbReference>
<dbReference type="CDD" id="cd17352">
    <property type="entry name" value="MFS_MCT_SLC16"/>
    <property type="match status" value="1"/>
</dbReference>
<dbReference type="OrthoDB" id="6499973at2759"/>
<dbReference type="GO" id="GO:0022857">
    <property type="term" value="F:transmembrane transporter activity"/>
    <property type="evidence" value="ECO:0007669"/>
    <property type="project" value="InterPro"/>
</dbReference>
<evidence type="ECO:0000256" key="2">
    <source>
        <dbReference type="ARBA" id="ARBA00006727"/>
    </source>
</evidence>
<dbReference type="GO" id="GO:0016020">
    <property type="term" value="C:membrane"/>
    <property type="evidence" value="ECO:0007669"/>
    <property type="project" value="UniProtKB-SubCell"/>
</dbReference>
<dbReference type="GeneID" id="27347388"/>
<keyword evidence="4" id="KW-0472">Membrane</keyword>
<feature type="domain" description="Major facilitator superfamily (MFS) profile" evidence="5">
    <location>
        <begin position="31"/>
        <end position="431"/>
    </location>
</feature>